<dbReference type="PRINTS" id="PR00161">
    <property type="entry name" value="NIHGNASECYTB"/>
</dbReference>
<protein>
    <submittedName>
        <fullName evidence="14">Ni/Fe-hydrogenase, b-type cytochrome subunit</fullName>
    </submittedName>
</protein>
<dbReference type="EMBL" id="BDJL01000030">
    <property type="protein sequence ID" value="GAV25084.1"/>
    <property type="molecule type" value="Genomic_DNA"/>
</dbReference>
<evidence type="ECO:0000256" key="3">
    <source>
        <dbReference type="ARBA" id="ARBA00022448"/>
    </source>
</evidence>
<dbReference type="InterPro" id="IPR000516">
    <property type="entry name" value="Ni-dep_Hydgase_cyt-B"/>
</dbReference>
<sequence>MARKVLRHPLFIRVTHWVNMIAITSLIISGFYIHNPLKYNFFSTMDAARKLHFYMMYVVMAGLLARVYYAIATKDYQNIWFRFKDLKNFPALLRYYLFLTDKHPNWGKYNPGQKLVYSGWGFLLIIQILTGLALYKPDTFPTLASIFGGLNIARLIHYLVNWIFVITVAIHLYLDLTEGLGIVKSMFTGYVTVDEEEPTVVTKEQLRQTL</sequence>
<gene>
    <name evidence="14" type="ORF">ciss_10170</name>
</gene>
<evidence type="ECO:0000256" key="8">
    <source>
        <dbReference type="ARBA" id="ARBA00022982"/>
    </source>
</evidence>
<keyword evidence="9 12" id="KW-1133">Transmembrane helix</keyword>
<comment type="caution">
    <text evidence="14">The sequence shown here is derived from an EMBL/GenBank/DDBJ whole genome shotgun (WGS) entry which is preliminary data.</text>
</comment>
<name>A0A1L8D1S7_9THEO</name>
<evidence type="ECO:0000313" key="15">
    <source>
        <dbReference type="Proteomes" id="UP000187338"/>
    </source>
</evidence>
<dbReference type="Proteomes" id="UP000187338">
    <property type="component" value="Unassembled WGS sequence"/>
</dbReference>
<keyword evidence="8" id="KW-0249">Electron transport</keyword>
<evidence type="ECO:0000256" key="12">
    <source>
        <dbReference type="SAM" id="Phobius"/>
    </source>
</evidence>
<dbReference type="AlphaFoldDB" id="A0A1L8D1S7"/>
<feature type="transmembrane region" description="Helical" evidence="12">
    <location>
        <begin position="155"/>
        <end position="174"/>
    </location>
</feature>
<keyword evidence="11 12" id="KW-0472">Membrane</keyword>
<dbReference type="OrthoDB" id="257690at2"/>
<dbReference type="SUPFAM" id="SSF81342">
    <property type="entry name" value="Transmembrane di-heme cytochromes"/>
    <property type="match status" value="1"/>
</dbReference>
<comment type="subcellular location">
    <subcellularLocation>
        <location evidence="1">Cell membrane</location>
        <topology evidence="1">Multi-pass membrane protein</topology>
    </subcellularLocation>
</comment>
<dbReference type="NCBIfam" id="TIGR02125">
    <property type="entry name" value="CytB-hydogenase"/>
    <property type="match status" value="1"/>
</dbReference>
<keyword evidence="3" id="KW-0813">Transport</keyword>
<organism evidence="14 15">
    <name type="scientific">Carboxydothermus islandicus</name>
    <dbReference type="NCBI Taxonomy" id="661089"/>
    <lineage>
        <taxon>Bacteria</taxon>
        <taxon>Bacillati</taxon>
        <taxon>Bacillota</taxon>
        <taxon>Clostridia</taxon>
        <taxon>Thermoanaerobacterales</taxon>
        <taxon>Thermoanaerobacteraceae</taxon>
        <taxon>Carboxydothermus</taxon>
    </lineage>
</organism>
<evidence type="ECO:0000256" key="9">
    <source>
        <dbReference type="ARBA" id="ARBA00022989"/>
    </source>
</evidence>
<reference evidence="15" key="1">
    <citation type="submission" date="2016-12" db="EMBL/GenBank/DDBJ databases">
        <title>Draft Genome Sequences od Carboxydothermus pertinax and islandicus, Hydrogenogenic Carboxydotrophic Bacteria.</title>
        <authorList>
            <person name="Fukuyama Y."/>
            <person name="Ohmae K."/>
            <person name="Yoneda Y."/>
            <person name="Yoshida T."/>
            <person name="Sako Y."/>
        </authorList>
    </citation>
    <scope>NUCLEOTIDE SEQUENCE [LARGE SCALE GENOMIC DNA]</scope>
    <source>
        <strain evidence="15">SET</strain>
    </source>
</reference>
<dbReference type="PANTHER" id="PTHR30485">
    <property type="entry name" value="NI/FE-HYDROGENASE 1 B-TYPE CYTOCHROME SUBUNIT"/>
    <property type="match status" value="1"/>
</dbReference>
<feature type="transmembrane region" description="Helical" evidence="12">
    <location>
        <begin position="12"/>
        <end position="33"/>
    </location>
</feature>
<keyword evidence="7" id="KW-0479">Metal-binding</keyword>
<accession>A0A1L8D1S7</accession>
<feature type="domain" description="Cytochrome b561 bacterial/Ni-hydrogenase" evidence="13">
    <location>
        <begin position="7"/>
        <end position="189"/>
    </location>
</feature>
<comment type="similarity">
    <text evidence="2">Belongs to the HupC/HyaC/HydC family.</text>
</comment>
<dbReference type="InterPro" id="IPR016174">
    <property type="entry name" value="Di-haem_cyt_TM"/>
</dbReference>
<dbReference type="RefSeq" id="WP_075865251.1">
    <property type="nucleotide sequence ID" value="NZ_BDJL01000030.1"/>
</dbReference>
<feature type="transmembrane region" description="Helical" evidence="12">
    <location>
        <begin position="115"/>
        <end position="135"/>
    </location>
</feature>
<dbReference type="InterPro" id="IPR051542">
    <property type="entry name" value="Hydrogenase_cytochrome"/>
</dbReference>
<evidence type="ECO:0000256" key="1">
    <source>
        <dbReference type="ARBA" id="ARBA00004651"/>
    </source>
</evidence>
<feature type="transmembrane region" description="Helical" evidence="12">
    <location>
        <begin position="53"/>
        <end position="72"/>
    </location>
</feature>
<evidence type="ECO:0000256" key="7">
    <source>
        <dbReference type="ARBA" id="ARBA00022723"/>
    </source>
</evidence>
<dbReference type="GO" id="GO:0009055">
    <property type="term" value="F:electron transfer activity"/>
    <property type="evidence" value="ECO:0007669"/>
    <property type="project" value="InterPro"/>
</dbReference>
<dbReference type="InterPro" id="IPR011577">
    <property type="entry name" value="Cyt_b561_bac/Ni-Hgenase"/>
</dbReference>
<keyword evidence="10" id="KW-0408">Iron</keyword>
<evidence type="ECO:0000256" key="6">
    <source>
        <dbReference type="ARBA" id="ARBA00022692"/>
    </source>
</evidence>
<evidence type="ECO:0000256" key="11">
    <source>
        <dbReference type="ARBA" id="ARBA00023136"/>
    </source>
</evidence>
<dbReference type="GO" id="GO:0005506">
    <property type="term" value="F:iron ion binding"/>
    <property type="evidence" value="ECO:0007669"/>
    <property type="project" value="InterPro"/>
</dbReference>
<keyword evidence="6 12" id="KW-0812">Transmembrane</keyword>
<dbReference type="GO" id="GO:0022904">
    <property type="term" value="P:respiratory electron transport chain"/>
    <property type="evidence" value="ECO:0007669"/>
    <property type="project" value="InterPro"/>
</dbReference>
<dbReference type="Gene3D" id="1.20.950.20">
    <property type="entry name" value="Transmembrane di-heme cytochromes, Chain C"/>
    <property type="match status" value="1"/>
</dbReference>
<dbReference type="GO" id="GO:0020037">
    <property type="term" value="F:heme binding"/>
    <property type="evidence" value="ECO:0007669"/>
    <property type="project" value="TreeGrafter"/>
</dbReference>
<keyword evidence="15" id="KW-1185">Reference proteome</keyword>
<dbReference type="PANTHER" id="PTHR30485:SF0">
    <property type="entry name" value="NI_FE-HYDROGENASE 1 B-TYPE CYTOCHROME SUBUNIT-RELATED"/>
    <property type="match status" value="1"/>
</dbReference>
<dbReference type="GO" id="GO:0005886">
    <property type="term" value="C:plasma membrane"/>
    <property type="evidence" value="ECO:0007669"/>
    <property type="project" value="UniProtKB-SubCell"/>
</dbReference>
<evidence type="ECO:0000313" key="14">
    <source>
        <dbReference type="EMBL" id="GAV25084.1"/>
    </source>
</evidence>
<evidence type="ECO:0000256" key="4">
    <source>
        <dbReference type="ARBA" id="ARBA00022475"/>
    </source>
</evidence>
<evidence type="ECO:0000256" key="10">
    <source>
        <dbReference type="ARBA" id="ARBA00023004"/>
    </source>
</evidence>
<evidence type="ECO:0000256" key="2">
    <source>
        <dbReference type="ARBA" id="ARBA00008622"/>
    </source>
</evidence>
<proteinExistence type="inferred from homology"/>
<evidence type="ECO:0000256" key="5">
    <source>
        <dbReference type="ARBA" id="ARBA00022617"/>
    </source>
</evidence>
<evidence type="ECO:0000259" key="13">
    <source>
        <dbReference type="Pfam" id="PF01292"/>
    </source>
</evidence>
<dbReference type="STRING" id="661089.ciss_10170"/>
<dbReference type="Pfam" id="PF01292">
    <property type="entry name" value="Ni_hydr_CYTB"/>
    <property type="match status" value="1"/>
</dbReference>
<keyword evidence="4" id="KW-1003">Cell membrane</keyword>
<keyword evidence="5" id="KW-0349">Heme</keyword>